<gene>
    <name evidence="2" type="ORF">APZ42_013774</name>
</gene>
<dbReference type="EMBL" id="LRGB01000329">
    <property type="protein sequence ID" value="KZS19723.1"/>
    <property type="molecule type" value="Genomic_DNA"/>
</dbReference>
<name>A0A162QIT3_9CRUS</name>
<reference evidence="2 3" key="1">
    <citation type="submission" date="2016-03" db="EMBL/GenBank/DDBJ databases">
        <title>EvidentialGene: Evidence-directed Construction of Genes on Genomes.</title>
        <authorList>
            <person name="Gilbert D.G."/>
            <person name="Choi J.-H."/>
            <person name="Mockaitis K."/>
            <person name="Colbourne J."/>
            <person name="Pfrender M."/>
        </authorList>
    </citation>
    <scope>NUCLEOTIDE SEQUENCE [LARGE SCALE GENOMIC DNA]</scope>
    <source>
        <strain evidence="2 3">Xinb3</strain>
        <tissue evidence="2">Complete organism</tissue>
    </source>
</reference>
<dbReference type="Proteomes" id="UP000076858">
    <property type="component" value="Unassembled WGS sequence"/>
</dbReference>
<keyword evidence="1" id="KW-0732">Signal</keyword>
<feature type="chain" id="PRO_5007839033" evidence="1">
    <location>
        <begin position="19"/>
        <end position="114"/>
    </location>
</feature>
<protein>
    <submittedName>
        <fullName evidence="2">Uncharacterized protein</fullName>
    </submittedName>
</protein>
<dbReference type="AlphaFoldDB" id="A0A162QIT3"/>
<organism evidence="2 3">
    <name type="scientific">Daphnia magna</name>
    <dbReference type="NCBI Taxonomy" id="35525"/>
    <lineage>
        <taxon>Eukaryota</taxon>
        <taxon>Metazoa</taxon>
        <taxon>Ecdysozoa</taxon>
        <taxon>Arthropoda</taxon>
        <taxon>Crustacea</taxon>
        <taxon>Branchiopoda</taxon>
        <taxon>Diplostraca</taxon>
        <taxon>Cladocera</taxon>
        <taxon>Anomopoda</taxon>
        <taxon>Daphniidae</taxon>
        <taxon>Daphnia</taxon>
    </lineage>
</organism>
<accession>A0A162QIT3</accession>
<evidence type="ECO:0000313" key="2">
    <source>
        <dbReference type="EMBL" id="KZS19723.1"/>
    </source>
</evidence>
<evidence type="ECO:0000313" key="3">
    <source>
        <dbReference type="Proteomes" id="UP000076858"/>
    </source>
</evidence>
<sequence length="114" mass="12646">MLLSIVFVLRCLLVPSITIKKVLDIKFLIEAELLCSSELSHGIGLLFSKKRDTDQSSAIFPYKQAKSSPTMELDEECVNNSLIAGAIPPHTCLLNEGLERPADHLFLFVVMNQS</sequence>
<keyword evidence="3" id="KW-1185">Reference proteome</keyword>
<evidence type="ECO:0000256" key="1">
    <source>
        <dbReference type="SAM" id="SignalP"/>
    </source>
</evidence>
<proteinExistence type="predicted"/>
<feature type="signal peptide" evidence="1">
    <location>
        <begin position="1"/>
        <end position="18"/>
    </location>
</feature>
<comment type="caution">
    <text evidence="2">The sequence shown here is derived from an EMBL/GenBank/DDBJ whole genome shotgun (WGS) entry which is preliminary data.</text>
</comment>